<sequence>MSLCDGPTLPQSDPSYPWCTGTVEIPDPEVLRSRTNQRGLPGDARQQQVLRAVTRIKIEGGEESEMEEGGNGGEDPGSEADREGGEDFGGGTARHSRGPGGSTPELRPRSGESVASAGGWGRSHQ</sequence>
<proteinExistence type="predicted"/>
<protein>
    <submittedName>
        <fullName evidence="2">Uncharacterized protein</fullName>
    </submittedName>
</protein>
<comment type="caution">
    <text evidence="2">The sequence shown here is derived from an EMBL/GenBank/DDBJ whole genome shotgun (WGS) entry which is preliminary data.</text>
</comment>
<feature type="region of interest" description="Disordered" evidence="1">
    <location>
        <begin position="1"/>
        <end position="125"/>
    </location>
</feature>
<name>A0AAV7WVD9_PLEWA</name>
<evidence type="ECO:0000313" key="3">
    <source>
        <dbReference type="Proteomes" id="UP001066276"/>
    </source>
</evidence>
<gene>
    <name evidence="2" type="ORF">NDU88_003466</name>
</gene>
<dbReference type="Proteomes" id="UP001066276">
    <property type="component" value="Chromosome 1_1"/>
</dbReference>
<organism evidence="2 3">
    <name type="scientific">Pleurodeles waltl</name>
    <name type="common">Iberian ribbed newt</name>
    <dbReference type="NCBI Taxonomy" id="8319"/>
    <lineage>
        <taxon>Eukaryota</taxon>
        <taxon>Metazoa</taxon>
        <taxon>Chordata</taxon>
        <taxon>Craniata</taxon>
        <taxon>Vertebrata</taxon>
        <taxon>Euteleostomi</taxon>
        <taxon>Amphibia</taxon>
        <taxon>Batrachia</taxon>
        <taxon>Caudata</taxon>
        <taxon>Salamandroidea</taxon>
        <taxon>Salamandridae</taxon>
        <taxon>Pleurodelinae</taxon>
        <taxon>Pleurodeles</taxon>
    </lineage>
</organism>
<accession>A0AAV7WVD9</accession>
<reference evidence="2" key="1">
    <citation type="journal article" date="2022" name="bioRxiv">
        <title>Sequencing and chromosome-scale assembly of the giantPleurodeles waltlgenome.</title>
        <authorList>
            <person name="Brown T."/>
            <person name="Elewa A."/>
            <person name="Iarovenko S."/>
            <person name="Subramanian E."/>
            <person name="Araus A.J."/>
            <person name="Petzold A."/>
            <person name="Susuki M."/>
            <person name="Suzuki K.-i.T."/>
            <person name="Hayashi T."/>
            <person name="Toyoda A."/>
            <person name="Oliveira C."/>
            <person name="Osipova E."/>
            <person name="Leigh N.D."/>
            <person name="Simon A."/>
            <person name="Yun M.H."/>
        </authorList>
    </citation>
    <scope>NUCLEOTIDE SEQUENCE</scope>
    <source>
        <strain evidence="2">20211129_DDA</strain>
        <tissue evidence="2">Liver</tissue>
    </source>
</reference>
<evidence type="ECO:0000256" key="1">
    <source>
        <dbReference type="SAM" id="MobiDB-lite"/>
    </source>
</evidence>
<evidence type="ECO:0000313" key="2">
    <source>
        <dbReference type="EMBL" id="KAJ1215859.1"/>
    </source>
</evidence>
<keyword evidence="3" id="KW-1185">Reference proteome</keyword>
<dbReference type="EMBL" id="JANPWB010000001">
    <property type="protein sequence ID" value="KAJ1215859.1"/>
    <property type="molecule type" value="Genomic_DNA"/>
</dbReference>
<dbReference type="AlphaFoldDB" id="A0AAV7WVD9"/>